<reference evidence="6 7" key="1">
    <citation type="submission" date="2020-08" db="EMBL/GenBank/DDBJ databases">
        <title>Functional genomics of gut bacteria from endangered species of beetles.</title>
        <authorList>
            <person name="Carlos-Shanley C."/>
        </authorList>
    </citation>
    <scope>NUCLEOTIDE SEQUENCE [LARGE SCALE GENOMIC DNA]</scope>
    <source>
        <strain evidence="6 7">S00123</strain>
    </source>
</reference>
<evidence type="ECO:0000256" key="1">
    <source>
        <dbReference type="ARBA" id="ARBA00022553"/>
    </source>
</evidence>
<dbReference type="Pfam" id="PF00072">
    <property type="entry name" value="Response_reg"/>
    <property type="match status" value="1"/>
</dbReference>
<keyword evidence="7" id="KW-1185">Reference proteome</keyword>
<dbReference type="PROSITE" id="PS50110">
    <property type="entry name" value="RESPONSE_REGULATORY"/>
    <property type="match status" value="1"/>
</dbReference>
<dbReference type="GO" id="GO:0003677">
    <property type="term" value="F:DNA binding"/>
    <property type="evidence" value="ECO:0007669"/>
    <property type="project" value="UniProtKB-KW"/>
</dbReference>
<evidence type="ECO:0000313" key="6">
    <source>
        <dbReference type="EMBL" id="MBB4796425.1"/>
    </source>
</evidence>
<dbReference type="InterPro" id="IPR001789">
    <property type="entry name" value="Sig_transdc_resp-reg_receiver"/>
</dbReference>
<dbReference type="CDD" id="cd06170">
    <property type="entry name" value="LuxR_C_like"/>
    <property type="match status" value="1"/>
</dbReference>
<feature type="domain" description="Response regulatory" evidence="5">
    <location>
        <begin position="3"/>
        <end position="119"/>
    </location>
</feature>
<dbReference type="InterPro" id="IPR051015">
    <property type="entry name" value="EvgA-like"/>
</dbReference>
<dbReference type="Pfam" id="PF00196">
    <property type="entry name" value="GerE"/>
    <property type="match status" value="1"/>
</dbReference>
<dbReference type="EMBL" id="JACHKY010000001">
    <property type="protein sequence ID" value="MBB4796425.1"/>
    <property type="molecule type" value="Genomic_DNA"/>
</dbReference>
<dbReference type="AlphaFoldDB" id="A0A7W7IM28"/>
<proteinExistence type="predicted"/>
<gene>
    <name evidence="6" type="ORF">HNP32_000139</name>
</gene>
<feature type="modified residue" description="4-aspartylphosphate" evidence="3">
    <location>
        <position position="54"/>
    </location>
</feature>
<organism evidence="6 7">
    <name type="scientific">Brevundimonas bullata</name>
    <dbReference type="NCBI Taxonomy" id="13160"/>
    <lineage>
        <taxon>Bacteria</taxon>
        <taxon>Pseudomonadati</taxon>
        <taxon>Pseudomonadota</taxon>
        <taxon>Alphaproteobacteria</taxon>
        <taxon>Caulobacterales</taxon>
        <taxon>Caulobacteraceae</taxon>
        <taxon>Brevundimonas</taxon>
    </lineage>
</organism>
<keyword evidence="1 3" id="KW-0597">Phosphoprotein</keyword>
<dbReference type="InterPro" id="IPR011006">
    <property type="entry name" value="CheY-like_superfamily"/>
</dbReference>
<name>A0A7W7IM28_9CAUL</name>
<dbReference type="GO" id="GO:0000160">
    <property type="term" value="P:phosphorelay signal transduction system"/>
    <property type="evidence" value="ECO:0007669"/>
    <property type="project" value="InterPro"/>
</dbReference>
<evidence type="ECO:0000256" key="3">
    <source>
        <dbReference type="PROSITE-ProRule" id="PRU00169"/>
    </source>
</evidence>
<dbReference type="PANTHER" id="PTHR45566">
    <property type="entry name" value="HTH-TYPE TRANSCRIPTIONAL REGULATOR YHJB-RELATED"/>
    <property type="match status" value="1"/>
</dbReference>
<dbReference type="RefSeq" id="WP_184265835.1">
    <property type="nucleotide sequence ID" value="NZ_JACHKY010000001.1"/>
</dbReference>
<evidence type="ECO:0000313" key="7">
    <source>
        <dbReference type="Proteomes" id="UP000539957"/>
    </source>
</evidence>
<dbReference type="Gene3D" id="3.40.50.2300">
    <property type="match status" value="1"/>
</dbReference>
<dbReference type="SMART" id="SM00421">
    <property type="entry name" value="HTH_LUXR"/>
    <property type="match status" value="1"/>
</dbReference>
<feature type="domain" description="HTH luxR-type" evidence="4">
    <location>
        <begin position="138"/>
        <end position="203"/>
    </location>
</feature>
<comment type="caution">
    <text evidence="6">The sequence shown here is derived from an EMBL/GenBank/DDBJ whole genome shotgun (WGS) entry which is preliminary data.</text>
</comment>
<evidence type="ECO:0000259" key="5">
    <source>
        <dbReference type="PROSITE" id="PS50110"/>
    </source>
</evidence>
<dbReference type="PRINTS" id="PR00038">
    <property type="entry name" value="HTHLUXR"/>
</dbReference>
<dbReference type="SUPFAM" id="SSF52172">
    <property type="entry name" value="CheY-like"/>
    <property type="match status" value="1"/>
</dbReference>
<dbReference type="PROSITE" id="PS50043">
    <property type="entry name" value="HTH_LUXR_2"/>
    <property type="match status" value="1"/>
</dbReference>
<dbReference type="Proteomes" id="UP000539957">
    <property type="component" value="Unassembled WGS sequence"/>
</dbReference>
<dbReference type="InterPro" id="IPR000792">
    <property type="entry name" value="Tscrpt_reg_LuxR_C"/>
</dbReference>
<dbReference type="CDD" id="cd17535">
    <property type="entry name" value="REC_NarL-like"/>
    <property type="match status" value="1"/>
</dbReference>
<dbReference type="InterPro" id="IPR016032">
    <property type="entry name" value="Sig_transdc_resp-reg_C-effctor"/>
</dbReference>
<dbReference type="SUPFAM" id="SSF46894">
    <property type="entry name" value="C-terminal effector domain of the bipartite response regulators"/>
    <property type="match status" value="1"/>
</dbReference>
<accession>A0A7W7IM28</accession>
<dbReference type="GO" id="GO:0006355">
    <property type="term" value="P:regulation of DNA-templated transcription"/>
    <property type="evidence" value="ECO:0007669"/>
    <property type="project" value="InterPro"/>
</dbReference>
<sequence>MDRIVVADDHPLFRAALRSAVEKAAPGAVIAECASLAEVQAALAEGATDLLLLDLKLSDSEGMAGLTRIRAEYPAVPVAVVSASEEPPTVRRALTLGAAGFIPKSAALPIMVEAIAAILSGDSWAPDVGAPGPEEGDLEARIASLTPSQLRILEGLRAGRLNKQIAFDLGVTEATIKAHLTSVFRKLGVHNRTQAVILAQSIDL</sequence>
<dbReference type="PROSITE" id="PS00622">
    <property type="entry name" value="HTH_LUXR_1"/>
    <property type="match status" value="1"/>
</dbReference>
<evidence type="ECO:0000256" key="2">
    <source>
        <dbReference type="ARBA" id="ARBA00023125"/>
    </source>
</evidence>
<dbReference type="InterPro" id="IPR058245">
    <property type="entry name" value="NreC/VraR/RcsB-like_REC"/>
</dbReference>
<evidence type="ECO:0000259" key="4">
    <source>
        <dbReference type="PROSITE" id="PS50043"/>
    </source>
</evidence>
<protein>
    <submittedName>
        <fullName evidence="6">DNA-binding NarL/FixJ family response regulator</fullName>
    </submittedName>
</protein>
<dbReference type="PANTHER" id="PTHR45566:SF1">
    <property type="entry name" value="HTH-TYPE TRANSCRIPTIONAL REGULATOR YHJB-RELATED"/>
    <property type="match status" value="1"/>
</dbReference>
<keyword evidence="2 6" id="KW-0238">DNA-binding</keyword>
<dbReference type="SMART" id="SM00448">
    <property type="entry name" value="REC"/>
    <property type="match status" value="1"/>
</dbReference>